<reference evidence="1 2" key="1">
    <citation type="submission" date="2024-08" db="EMBL/GenBank/DDBJ databases">
        <title>Gnathostoma spinigerum genome.</title>
        <authorList>
            <person name="Gonzalez-Bertolin B."/>
            <person name="Monzon S."/>
            <person name="Zaballos A."/>
            <person name="Jimenez P."/>
            <person name="Dekumyoy P."/>
            <person name="Varona S."/>
            <person name="Cuesta I."/>
            <person name="Sumanam S."/>
            <person name="Adisakwattana P."/>
            <person name="Gasser R.B."/>
            <person name="Hernandez-Gonzalez A."/>
            <person name="Young N.D."/>
            <person name="Perteguer M.J."/>
        </authorList>
    </citation>
    <scope>NUCLEOTIDE SEQUENCE [LARGE SCALE GENOMIC DNA]</scope>
    <source>
        <strain evidence="1">AL3</strain>
        <tissue evidence="1">Liver</tissue>
    </source>
</reference>
<protein>
    <submittedName>
        <fullName evidence="1">Uncharacterized protein</fullName>
    </submittedName>
</protein>
<dbReference type="EMBL" id="JBGFUD010001609">
    <property type="protein sequence ID" value="MFH4976517.1"/>
    <property type="molecule type" value="Genomic_DNA"/>
</dbReference>
<name>A0ABD6EIL6_9BILA</name>
<evidence type="ECO:0000313" key="1">
    <source>
        <dbReference type="EMBL" id="MFH4976517.1"/>
    </source>
</evidence>
<comment type="caution">
    <text evidence="1">The sequence shown here is derived from an EMBL/GenBank/DDBJ whole genome shotgun (WGS) entry which is preliminary data.</text>
</comment>
<sequence length="128" mass="15239">MTRFKNRKLKDRVLEGTPVTIEWIIKHLREGSIEWQQQYEKCTIKDIETKDVSEGKGFVSKIFRIHFEFCENDVQPYDVVAKIPISSKLTELLEDRSTESDNLKVCFNNHSLHDFHVHMWRKASERCK</sequence>
<gene>
    <name evidence="1" type="ORF">AB6A40_003226</name>
</gene>
<dbReference type="AlphaFoldDB" id="A0ABD6EIL6"/>
<organism evidence="1 2">
    <name type="scientific">Gnathostoma spinigerum</name>
    <dbReference type="NCBI Taxonomy" id="75299"/>
    <lineage>
        <taxon>Eukaryota</taxon>
        <taxon>Metazoa</taxon>
        <taxon>Ecdysozoa</taxon>
        <taxon>Nematoda</taxon>
        <taxon>Chromadorea</taxon>
        <taxon>Rhabditida</taxon>
        <taxon>Spirurina</taxon>
        <taxon>Gnathostomatomorpha</taxon>
        <taxon>Gnathostomatoidea</taxon>
        <taxon>Gnathostomatidae</taxon>
        <taxon>Gnathostoma</taxon>
    </lineage>
</organism>
<proteinExistence type="predicted"/>
<accession>A0ABD6EIL6</accession>
<dbReference type="Proteomes" id="UP001608902">
    <property type="component" value="Unassembled WGS sequence"/>
</dbReference>
<keyword evidence="2" id="KW-1185">Reference proteome</keyword>
<evidence type="ECO:0000313" key="2">
    <source>
        <dbReference type="Proteomes" id="UP001608902"/>
    </source>
</evidence>